<dbReference type="RefSeq" id="WP_180693184.1">
    <property type="nucleotide sequence ID" value="NZ_JACCPJ010000001.1"/>
</dbReference>
<proteinExistence type="predicted"/>
<dbReference type="AlphaFoldDB" id="A0A7Z0RDF5"/>
<evidence type="ECO:0000313" key="1">
    <source>
        <dbReference type="EMBL" id="NZD59525.1"/>
    </source>
</evidence>
<accession>A0A7Z0RDF5</accession>
<dbReference type="EMBL" id="JACCPJ010000001">
    <property type="protein sequence ID" value="NZD59525.1"/>
    <property type="molecule type" value="Genomic_DNA"/>
</dbReference>
<organism evidence="1 2">
    <name type="scientific">Rhizobium changzhiense</name>
    <dbReference type="NCBI Taxonomy" id="2692317"/>
    <lineage>
        <taxon>Bacteria</taxon>
        <taxon>Pseudomonadati</taxon>
        <taxon>Pseudomonadota</taxon>
        <taxon>Alphaproteobacteria</taxon>
        <taxon>Hyphomicrobiales</taxon>
        <taxon>Rhizobiaceae</taxon>
        <taxon>Rhizobium/Agrobacterium group</taxon>
        <taxon>Rhizobium</taxon>
    </lineage>
</organism>
<gene>
    <name evidence="1" type="ORF">HX900_00085</name>
</gene>
<evidence type="ECO:0000313" key="2">
    <source>
        <dbReference type="Proteomes" id="UP000532162"/>
    </source>
</evidence>
<protein>
    <submittedName>
        <fullName evidence="1">Uncharacterized protein</fullName>
    </submittedName>
</protein>
<name>A0A7Z0RDF5_9HYPH</name>
<reference evidence="1 2" key="1">
    <citation type="submission" date="2020-07" db="EMBL/GenBank/DDBJ databases">
        <authorList>
            <person name="Sun Q."/>
        </authorList>
    </citation>
    <scope>NUCLEOTIDE SEQUENCE [LARGE SCALE GENOMIC DNA]</scope>
    <source>
        <strain evidence="1 2">WYCCWR 11290</strain>
    </source>
</reference>
<comment type="caution">
    <text evidence="1">The sequence shown here is derived from an EMBL/GenBank/DDBJ whole genome shotgun (WGS) entry which is preliminary data.</text>
</comment>
<dbReference type="Proteomes" id="UP000532162">
    <property type="component" value="Unassembled WGS sequence"/>
</dbReference>
<sequence length="808" mass="88108">MSIQNCLARLVQANRISQKAADDALALHEGIQGRLYPSMGPASADAAGALEAARVMMQAAQERKLMAAKQAIRQSEIANRMELHPKGKSTGLMSALVRDNWEGGAATKDAINIESHAESVTKKLLGIMNGTMDKYRSTMAGLRQDTESIWNVVDEIYGVDSGDADAKAAAQAFSATAKYAVDRVKREGKPLSVLEDWRLPQSWDAKQVKNIGERTFINDLMREYEGGNLKVMDKAGHGEAPKAAVPGIIANAFNDITIGKGQGSGAGGFSNQLRVFRFENPDTYKRLMQKYGVGSGGLFNTMMGHVQAMAKEIAFVEVLGPNYEGTFNKLIQAARDDFAQKGNVGKLVDWTTMNNPVSVQRTFDALSGRLGVAQSDLVAGIGGGMRNLQTAARLGSATISALPGDSMTAILASNYNNVPAAAVLSRLVTDLTTNRQGAEELARQLNLTAATVLDTAIGTKRFDDEVIGQGVTGRLADGLMRVTGINTWTEGLKRAFSMEFMGMIARQTENKFEDLDPVFRGFLDRYGFNAGDWDKLRVSPHIEAEGAKFFDVNGVEDQRLADRLMSAIIDERHFAVVEPDARIRGKMALGMQRGTILGEAVRSATQFKSFPMTYMMTHLMRAMTQGSMSNRAYRTTQLLLTMTMAGAATMQAQSLIAGRDPNDMSKPNFWLESFIRGGGGGMLGDFVNSSVTRGGDGITQYLTGPGPGEVISATGDVAQWIAGKKDVNGKTFAQHIKAWTPGSSLWYTKAATDRLIFDNIQAMIDPNYRQSFNRYERRMKKEFGQTFWWAPGDGLPQRPPNLRNTVRK</sequence>